<comment type="caution">
    <text evidence="2">The sequence shown here is derived from an EMBL/GenBank/DDBJ whole genome shotgun (WGS) entry which is preliminary data.</text>
</comment>
<dbReference type="OrthoDB" id="3772513at2759"/>
<evidence type="ECO:0000256" key="1">
    <source>
        <dbReference type="SAM" id="MobiDB-lite"/>
    </source>
</evidence>
<protein>
    <submittedName>
        <fullName evidence="2">Uncharacterized protein</fullName>
    </submittedName>
</protein>
<dbReference type="Proteomes" id="UP000572817">
    <property type="component" value="Unassembled WGS sequence"/>
</dbReference>
<keyword evidence="3" id="KW-1185">Reference proteome</keyword>
<dbReference type="EMBL" id="WWBZ02000001">
    <property type="protein sequence ID" value="KAF4314565.1"/>
    <property type="molecule type" value="Genomic_DNA"/>
</dbReference>
<proteinExistence type="predicted"/>
<name>A0A8H4J7H2_9PEZI</name>
<reference evidence="2" key="1">
    <citation type="submission" date="2020-04" db="EMBL/GenBank/DDBJ databases">
        <title>Genome Assembly and Annotation of Botryosphaeria dothidea sdau 11-99, a Latent Pathogen of Apple Fruit Ring Rot in China.</title>
        <authorList>
            <person name="Yu C."/>
            <person name="Diao Y."/>
            <person name="Lu Q."/>
            <person name="Zhao J."/>
            <person name="Cui S."/>
            <person name="Peng C."/>
            <person name="He B."/>
            <person name="Liu H."/>
        </authorList>
    </citation>
    <scope>NUCLEOTIDE SEQUENCE [LARGE SCALE GENOMIC DNA]</scope>
    <source>
        <strain evidence="2">Sdau11-99</strain>
    </source>
</reference>
<accession>A0A8H4J7H2</accession>
<sequence length="503" mass="56466">MSRRISHNVLYLTLDDLDPRNTELYVNSPSESCYLYFQVPFWDVHFLAVQISVVPFCLAGHRDQVFYYARGVEHLQLGWENVSPAESCSQRSLDYLEKLMDDYNSNVLATSPLPTPRPWYPDSVMGDSQSLDFAPYLFPTNTESAPRQRRKRQSVCGAKKTEQAARECGEPASLQIDPCNLNSEAAILVADKFLDSIPNIEVSRIATSSFCLPIQTSRMDQDEPEQYAVKAWELCSAGARQANQYFGHTRFIRFISLCFFLIWENFSTKTGKASAREVNMRMREAGFEGTSRTLKSLRDETIFINQLVSSAEQMHGAEVASKLIYCIFAASNYHYIRTVCRFGGIKRLGAVEHICKKFVTAVPAEWPVLTARPQNIIKEYLPNLDIDTINKAIRYKPLAFSEGFGSEMKPLQDMIVEGEEAQLDIAENGHWRNSFSFNPRKGPAIHAYPRPIAGGDSSCASDTSQSAPTSSAASLTDGSWDLELGSPLTGLAIQLDEWYSNLV</sequence>
<evidence type="ECO:0000313" key="2">
    <source>
        <dbReference type="EMBL" id="KAF4314565.1"/>
    </source>
</evidence>
<organism evidence="2 3">
    <name type="scientific">Botryosphaeria dothidea</name>
    <dbReference type="NCBI Taxonomy" id="55169"/>
    <lineage>
        <taxon>Eukaryota</taxon>
        <taxon>Fungi</taxon>
        <taxon>Dikarya</taxon>
        <taxon>Ascomycota</taxon>
        <taxon>Pezizomycotina</taxon>
        <taxon>Dothideomycetes</taxon>
        <taxon>Dothideomycetes incertae sedis</taxon>
        <taxon>Botryosphaeriales</taxon>
        <taxon>Botryosphaeriaceae</taxon>
        <taxon>Botryosphaeria</taxon>
    </lineage>
</organism>
<dbReference type="AlphaFoldDB" id="A0A8H4J7H2"/>
<evidence type="ECO:0000313" key="3">
    <source>
        <dbReference type="Proteomes" id="UP000572817"/>
    </source>
</evidence>
<gene>
    <name evidence="2" type="ORF">GTA08_BOTSDO01456</name>
</gene>
<feature type="compositionally biased region" description="Low complexity" evidence="1">
    <location>
        <begin position="460"/>
        <end position="476"/>
    </location>
</feature>
<feature type="region of interest" description="Disordered" evidence="1">
    <location>
        <begin position="456"/>
        <end position="476"/>
    </location>
</feature>